<keyword evidence="4" id="KW-1185">Reference proteome</keyword>
<dbReference type="InterPro" id="IPR036063">
    <property type="entry name" value="Smr_dom_sf"/>
</dbReference>
<evidence type="ECO:0000259" key="2">
    <source>
        <dbReference type="PROSITE" id="PS50828"/>
    </source>
</evidence>
<dbReference type="GO" id="GO:0005634">
    <property type="term" value="C:nucleus"/>
    <property type="evidence" value="ECO:0007669"/>
    <property type="project" value="TreeGrafter"/>
</dbReference>
<proteinExistence type="predicted"/>
<accession>A0A8H5D4N1</accession>
<feature type="compositionally biased region" description="Low complexity" evidence="1">
    <location>
        <begin position="342"/>
        <end position="373"/>
    </location>
</feature>
<feature type="compositionally biased region" description="Polar residues" evidence="1">
    <location>
        <begin position="402"/>
        <end position="413"/>
    </location>
</feature>
<evidence type="ECO:0000313" key="4">
    <source>
        <dbReference type="Proteomes" id="UP000559256"/>
    </source>
</evidence>
<feature type="region of interest" description="Disordered" evidence="1">
    <location>
        <begin position="342"/>
        <end position="413"/>
    </location>
</feature>
<dbReference type="GO" id="GO:0004519">
    <property type="term" value="F:endonuclease activity"/>
    <property type="evidence" value="ECO:0007669"/>
    <property type="project" value="TreeGrafter"/>
</dbReference>
<dbReference type="InterPro" id="IPR052772">
    <property type="entry name" value="Endo/PolyKinase_Domain-Protein"/>
</dbReference>
<dbReference type="SMART" id="SM00463">
    <property type="entry name" value="SMR"/>
    <property type="match status" value="1"/>
</dbReference>
<dbReference type="InterPro" id="IPR013899">
    <property type="entry name" value="DUF1771"/>
</dbReference>
<dbReference type="SUPFAM" id="SSF160443">
    <property type="entry name" value="SMR domain-like"/>
    <property type="match status" value="1"/>
</dbReference>
<gene>
    <name evidence="3" type="ORF">D9758_008732</name>
</gene>
<dbReference type="PANTHER" id="PTHR46535">
    <property type="entry name" value="NEDD4-BINDING PROTEIN 2"/>
    <property type="match status" value="1"/>
</dbReference>
<organism evidence="3 4">
    <name type="scientific">Tetrapyrgos nigripes</name>
    <dbReference type="NCBI Taxonomy" id="182062"/>
    <lineage>
        <taxon>Eukaryota</taxon>
        <taxon>Fungi</taxon>
        <taxon>Dikarya</taxon>
        <taxon>Basidiomycota</taxon>
        <taxon>Agaricomycotina</taxon>
        <taxon>Agaricomycetes</taxon>
        <taxon>Agaricomycetidae</taxon>
        <taxon>Agaricales</taxon>
        <taxon>Marasmiineae</taxon>
        <taxon>Marasmiaceae</taxon>
        <taxon>Tetrapyrgos</taxon>
    </lineage>
</organism>
<dbReference type="Proteomes" id="UP000559256">
    <property type="component" value="Unassembled WGS sequence"/>
</dbReference>
<feature type="region of interest" description="Disordered" evidence="1">
    <location>
        <begin position="155"/>
        <end position="182"/>
    </location>
</feature>
<dbReference type="OrthoDB" id="4080456at2759"/>
<dbReference type="Gene3D" id="3.30.1370.110">
    <property type="match status" value="1"/>
</dbReference>
<dbReference type="AlphaFoldDB" id="A0A8H5D4N1"/>
<sequence>MKKGEFCPPLDSSLVAALVSDIDQNPTEDQINIIRSTLQELAAQAEVQSSELDPPLSTFTDDTCSTPSFYHGESSSSGSDTLQVSSNSPLGFLQAALPHVQTAKLCRALSEADTDEGNLDMWEIIAGILTDESIREMEERGLDGLEDDMEGFSATEDWQTVEKKKKTRTADTAKTQKKSRGKKFTIVDIRQQQHIKPSSSPTSAPQAAPDTWTQISSIATHLATLLPPYTTGFFQPYFHSPEYTTPYYAVQAALLAITRTQTQPQEGQHDAILISLLDIVLPSYEDLDSEARDRLISDTELSVNATNGRGDEALDLVGLLRELDTDFSSGYLAMGVYHQPASTTSSTFASHNSSFSSISASTNPASAPATKTAWSTLPSGPPPIPPPPPSSVGSRSGTNSSKRSGNKPSPYQWQQVPLKKIPRNTPHPLAIHIPAYQRDVNGFKVRGSGNGVGKGGKGDVGELFGAGAESRSGSGSGGDYGYYQRRIADSMRRRNEMLLQASKMWQRGNARSRGGEVALYFAERAREFQEMAKQDKLDAARVMVERKRMASQDRSTVDLHGTTVAEAEQIVKEMLSKLKSQPLKIVTGRGAHSVGQVSVLKPALQRALIEDGWSVSVWDAGLIVRGKTGQV</sequence>
<evidence type="ECO:0000313" key="3">
    <source>
        <dbReference type="EMBL" id="KAF5353148.1"/>
    </source>
</evidence>
<dbReference type="PROSITE" id="PS50828">
    <property type="entry name" value="SMR"/>
    <property type="match status" value="1"/>
</dbReference>
<dbReference type="InterPro" id="IPR002625">
    <property type="entry name" value="Smr_dom"/>
</dbReference>
<name>A0A8H5D4N1_9AGAR</name>
<feature type="domain" description="Smr" evidence="2">
    <location>
        <begin position="557"/>
        <end position="631"/>
    </location>
</feature>
<reference evidence="3 4" key="1">
    <citation type="journal article" date="2020" name="ISME J.">
        <title>Uncovering the hidden diversity of litter-decomposition mechanisms in mushroom-forming fungi.</title>
        <authorList>
            <person name="Floudas D."/>
            <person name="Bentzer J."/>
            <person name="Ahren D."/>
            <person name="Johansson T."/>
            <person name="Persson P."/>
            <person name="Tunlid A."/>
        </authorList>
    </citation>
    <scope>NUCLEOTIDE SEQUENCE [LARGE SCALE GENOMIC DNA]</scope>
    <source>
        <strain evidence="3 4">CBS 291.85</strain>
    </source>
</reference>
<feature type="compositionally biased region" description="Pro residues" evidence="1">
    <location>
        <begin position="379"/>
        <end position="390"/>
    </location>
</feature>
<dbReference type="EMBL" id="JAACJM010000064">
    <property type="protein sequence ID" value="KAF5353148.1"/>
    <property type="molecule type" value="Genomic_DNA"/>
</dbReference>
<dbReference type="SMART" id="SM01162">
    <property type="entry name" value="DUF1771"/>
    <property type="match status" value="1"/>
</dbReference>
<dbReference type="Pfam" id="PF01713">
    <property type="entry name" value="Smr"/>
    <property type="match status" value="1"/>
</dbReference>
<dbReference type="PANTHER" id="PTHR46535:SF1">
    <property type="entry name" value="NEDD4-BINDING PROTEIN 2"/>
    <property type="match status" value="1"/>
</dbReference>
<protein>
    <recommendedName>
        <fullName evidence="2">Smr domain-containing protein</fullName>
    </recommendedName>
</protein>
<feature type="compositionally biased region" description="Low complexity" evidence="1">
    <location>
        <begin position="391"/>
        <end position="401"/>
    </location>
</feature>
<comment type="caution">
    <text evidence="3">The sequence shown here is derived from an EMBL/GenBank/DDBJ whole genome shotgun (WGS) entry which is preliminary data.</text>
</comment>
<evidence type="ECO:0000256" key="1">
    <source>
        <dbReference type="SAM" id="MobiDB-lite"/>
    </source>
</evidence>